<evidence type="ECO:0000259" key="2">
    <source>
        <dbReference type="Pfam" id="PF00646"/>
    </source>
</evidence>
<protein>
    <submittedName>
        <fullName evidence="5">F-box/FBD/LRR-repeat protein At3g56780</fullName>
    </submittedName>
</protein>
<dbReference type="RefSeq" id="XP_008236542.1">
    <property type="nucleotide sequence ID" value="XM_008238320.1"/>
</dbReference>
<dbReference type="Pfam" id="PF07723">
    <property type="entry name" value="LRR_2"/>
    <property type="match status" value="1"/>
</dbReference>
<accession>A0ABM0PA43</accession>
<dbReference type="PANTHER" id="PTHR31639">
    <property type="entry name" value="F-BOX PROTEIN-LIKE"/>
    <property type="match status" value="1"/>
</dbReference>
<dbReference type="Pfam" id="PF00646">
    <property type="entry name" value="F-box"/>
    <property type="match status" value="1"/>
</dbReference>
<gene>
    <name evidence="5" type="primary">LOC103335308</name>
</gene>
<dbReference type="InterPro" id="IPR013101">
    <property type="entry name" value="LRR_PRU1-like"/>
</dbReference>
<dbReference type="InterPro" id="IPR032675">
    <property type="entry name" value="LRR_dom_sf"/>
</dbReference>
<feature type="domain" description="F-box/LRR-repeat protein 15/At3g58940/PEG3-like LRR" evidence="3">
    <location>
        <begin position="306"/>
        <end position="448"/>
    </location>
</feature>
<feature type="domain" description="F-box" evidence="2">
    <location>
        <begin position="29"/>
        <end position="68"/>
    </location>
</feature>
<dbReference type="SUPFAM" id="SSF81383">
    <property type="entry name" value="F-box domain"/>
    <property type="match status" value="1"/>
</dbReference>
<feature type="domain" description="F-box/LRR-repeat protein 15/At3g58940/PEG3-like LRR" evidence="3">
    <location>
        <begin position="125"/>
        <end position="232"/>
    </location>
</feature>
<evidence type="ECO:0000313" key="4">
    <source>
        <dbReference type="Proteomes" id="UP000694861"/>
    </source>
</evidence>
<dbReference type="GeneID" id="103335308"/>
<keyword evidence="4" id="KW-1185">Reference proteome</keyword>
<dbReference type="InterPro" id="IPR036047">
    <property type="entry name" value="F-box-like_dom_sf"/>
</dbReference>
<reference evidence="4" key="1">
    <citation type="journal article" date="2012" name="Nat. Commun.">
        <title>The genome of Prunus mume.</title>
        <authorList>
            <person name="Zhang Q."/>
            <person name="Chen W."/>
            <person name="Sun L."/>
            <person name="Zhao F."/>
            <person name="Huang B."/>
            <person name="Yang W."/>
            <person name="Tao Y."/>
            <person name="Wang J."/>
            <person name="Yuan Z."/>
            <person name="Fan G."/>
            <person name="Xing Z."/>
            <person name="Han C."/>
            <person name="Pan H."/>
            <person name="Zhong X."/>
            <person name="Shi W."/>
            <person name="Liang X."/>
            <person name="Du D."/>
            <person name="Sun F."/>
            <person name="Xu Z."/>
            <person name="Hao R."/>
            <person name="Lv T."/>
            <person name="Lv Y."/>
            <person name="Zheng Z."/>
            <person name="Sun M."/>
            <person name="Luo L."/>
            <person name="Cai M."/>
            <person name="Gao Y."/>
            <person name="Wang J."/>
            <person name="Yin Y."/>
            <person name="Xu X."/>
            <person name="Cheng T."/>
            <person name="Wang J."/>
        </authorList>
    </citation>
    <scope>NUCLEOTIDE SEQUENCE [LARGE SCALE GENOMIC DNA]</scope>
</reference>
<reference evidence="5" key="2">
    <citation type="submission" date="2025-08" db="UniProtKB">
        <authorList>
            <consortium name="RefSeq"/>
        </authorList>
    </citation>
    <scope>IDENTIFICATION</scope>
</reference>
<dbReference type="SUPFAM" id="SSF52058">
    <property type="entry name" value="L domain-like"/>
    <property type="match status" value="1"/>
</dbReference>
<name>A0ABM0PA43_PRUMU</name>
<evidence type="ECO:0000256" key="1">
    <source>
        <dbReference type="SAM" id="MobiDB-lite"/>
    </source>
</evidence>
<dbReference type="Pfam" id="PF24758">
    <property type="entry name" value="LRR_At5g56370"/>
    <property type="match status" value="2"/>
</dbReference>
<dbReference type="InterPro" id="IPR055411">
    <property type="entry name" value="LRR_FXL15/At3g58940/PEG3-like"/>
</dbReference>
<dbReference type="Proteomes" id="UP000694861">
    <property type="component" value="Linkage group LG6"/>
</dbReference>
<dbReference type="InterPro" id="IPR001810">
    <property type="entry name" value="F-box_dom"/>
</dbReference>
<proteinExistence type="predicted"/>
<evidence type="ECO:0000259" key="3">
    <source>
        <dbReference type="Pfam" id="PF24758"/>
    </source>
</evidence>
<feature type="region of interest" description="Disordered" evidence="1">
    <location>
        <begin position="1"/>
        <end position="20"/>
    </location>
</feature>
<organism evidence="4 5">
    <name type="scientific">Prunus mume</name>
    <name type="common">Japanese apricot</name>
    <name type="synonym">Armeniaca mume</name>
    <dbReference type="NCBI Taxonomy" id="102107"/>
    <lineage>
        <taxon>Eukaryota</taxon>
        <taxon>Viridiplantae</taxon>
        <taxon>Streptophyta</taxon>
        <taxon>Embryophyta</taxon>
        <taxon>Tracheophyta</taxon>
        <taxon>Spermatophyta</taxon>
        <taxon>Magnoliopsida</taxon>
        <taxon>eudicotyledons</taxon>
        <taxon>Gunneridae</taxon>
        <taxon>Pentapetalae</taxon>
        <taxon>rosids</taxon>
        <taxon>fabids</taxon>
        <taxon>Rosales</taxon>
        <taxon>Rosaceae</taxon>
        <taxon>Amygdaloideae</taxon>
        <taxon>Amygdaleae</taxon>
        <taxon>Prunus</taxon>
    </lineage>
</organism>
<dbReference type="Gene3D" id="3.80.10.10">
    <property type="entry name" value="Ribonuclease Inhibitor"/>
    <property type="match status" value="1"/>
</dbReference>
<feature type="compositionally biased region" description="Polar residues" evidence="1">
    <location>
        <begin position="9"/>
        <end position="20"/>
    </location>
</feature>
<evidence type="ECO:0000313" key="5">
    <source>
        <dbReference type="RefSeq" id="XP_008236542.1"/>
    </source>
</evidence>
<sequence>MATRKIPNHPNTNKNNLKGKQNSMATATIPHLPVLVIHHVLQFLPTKLAIRMSYLCKQWEGLWSSVPVLDFDEEDGPDDRLQHAKFINFLDRCLAFPKKYEHLDKFRLRMTLFSVEDEKKVLECLRFAVERRVKELDININNTYHCDWYCLSWRWNVLNAKPIVILNLENVTISDNHQPISLPSLQTLSLRDVSLTAASLSALISGCPCIHYLSLLTSFFSFHYYSISLQTLLDAKSLTYLNIECGRIWGDNNNDPISLPSLKTLFLRVVTLDYYFALSSLISGCPCIQHLWLTGYLQPYYKLSIQTLLDAKSLTSLSLKRVEILPGDDNINNDRKAVGLLSLRTMSLERVMLDDMTFGRLMSGSPCLEHLSVSLISDHIHIPRSSIKSLQVTNINSTTFRVSGAKNLESFTLISECSTQIESIRLDCCKNLKYLNIRSPDLQEFTLEFNGRKDRVKATIDIQALDYPIINFLGKGSPCHGNMFLH</sequence>
<dbReference type="PANTHER" id="PTHR31639:SF42">
    <property type="entry name" value="OS02G0160200 PROTEIN"/>
    <property type="match status" value="1"/>
</dbReference>